<evidence type="ECO:0000256" key="2">
    <source>
        <dbReference type="ARBA" id="ARBA00023125"/>
    </source>
</evidence>
<evidence type="ECO:0000256" key="1">
    <source>
        <dbReference type="ARBA" id="ARBA00023015"/>
    </source>
</evidence>
<gene>
    <name evidence="6" type="ORF">DRJ31_06485</name>
    <name evidence="7" type="ORF">DRJ33_02535</name>
</gene>
<dbReference type="NCBIfam" id="NF003162">
    <property type="entry name" value="PRK04140.1"/>
    <property type="match status" value="1"/>
</dbReference>
<evidence type="ECO:0000313" key="8">
    <source>
        <dbReference type="Proteomes" id="UP000272051"/>
    </source>
</evidence>
<evidence type="ECO:0000313" key="6">
    <source>
        <dbReference type="EMBL" id="RLE48779.1"/>
    </source>
</evidence>
<dbReference type="Gene3D" id="1.10.260.40">
    <property type="entry name" value="lambda repressor-like DNA-binding domains"/>
    <property type="match status" value="1"/>
</dbReference>
<keyword evidence="1 4" id="KW-0805">Transcription regulation</keyword>
<dbReference type="SUPFAM" id="SSF47413">
    <property type="entry name" value="lambda repressor-like DNA-binding domains"/>
    <property type="match status" value="1"/>
</dbReference>
<reference evidence="8 9" key="1">
    <citation type="submission" date="2018-06" db="EMBL/GenBank/DDBJ databases">
        <title>Extensive metabolic versatility and redundancy in microbially diverse, dynamic hydrothermal sediments.</title>
        <authorList>
            <person name="Dombrowski N."/>
            <person name="Teske A."/>
            <person name="Baker B.J."/>
        </authorList>
    </citation>
    <scope>NUCLEOTIDE SEQUENCE [LARGE SCALE GENOMIC DNA]</scope>
    <source>
        <strain evidence="7">B34_G17</strain>
        <strain evidence="6">B66_G16</strain>
    </source>
</reference>
<dbReference type="InterPro" id="IPR001387">
    <property type="entry name" value="Cro/C1-type_HTH"/>
</dbReference>
<dbReference type="Pfam" id="PF01381">
    <property type="entry name" value="HTH_3"/>
    <property type="match status" value="1"/>
</dbReference>
<dbReference type="GO" id="GO:0003677">
    <property type="term" value="F:DNA binding"/>
    <property type="evidence" value="ECO:0007669"/>
    <property type="project" value="UniProtKB-KW"/>
</dbReference>
<dbReference type="EMBL" id="QMQV01000059">
    <property type="protein sequence ID" value="RLE48779.1"/>
    <property type="molecule type" value="Genomic_DNA"/>
</dbReference>
<sequence length="311" mass="34059">MKQEVLPSIALRILSGAGYKTSPLPKTKEYCLDLAAKKGDNLLLLKTISNIDNFSRESAEELSALAKVFNASPILIGLRSSKGALERGAAYERQDIPTVDPSTFEDAIVRGNLPYVYFKRGGIYVKIDGKALREARKLHNMSIGELAAKVGVSRKTIYAYEREDMEATLATAIKLEEVLGIPVTSAVDIFKKSKEGAVNALKPPSGPVASQVYEKLRKIGLHVLGFRRAPFEIHIEDFKVSIVTSNGKESEQDLRHKVEMAKGIAQIVGNEPVVITGGDVALSEDVKVLKAEEVRKVDSARKLARMLEVEN</sequence>
<dbReference type="Proteomes" id="UP000278475">
    <property type="component" value="Unassembled WGS sequence"/>
</dbReference>
<dbReference type="GO" id="GO:0003700">
    <property type="term" value="F:DNA-binding transcription factor activity"/>
    <property type="evidence" value="ECO:0007669"/>
    <property type="project" value="UniProtKB-UniRule"/>
</dbReference>
<accession>A0A497F0P4</accession>
<proteinExistence type="inferred from homology"/>
<keyword evidence="2 4" id="KW-0238">DNA-binding</keyword>
<dbReference type="PROSITE" id="PS50943">
    <property type="entry name" value="HTH_CROC1"/>
    <property type="match status" value="1"/>
</dbReference>
<dbReference type="InterPro" id="IPR059051">
    <property type="entry name" value="MTH_967_PDDEXK"/>
</dbReference>
<dbReference type="InterPro" id="IPR010982">
    <property type="entry name" value="Lambda_DNA-bd_dom_sf"/>
</dbReference>
<comment type="caution">
    <text evidence="7">The sequence shown here is derived from an EMBL/GenBank/DDBJ whole genome shotgun (WGS) entry which is preliminary data.</text>
</comment>
<evidence type="ECO:0000259" key="5">
    <source>
        <dbReference type="PROSITE" id="PS50943"/>
    </source>
</evidence>
<dbReference type="CDD" id="cd00093">
    <property type="entry name" value="HTH_XRE"/>
    <property type="match status" value="1"/>
</dbReference>
<organism evidence="7 8">
    <name type="scientific">Thermoproteota archaeon</name>
    <dbReference type="NCBI Taxonomy" id="2056631"/>
    <lineage>
        <taxon>Archaea</taxon>
        <taxon>Thermoproteota</taxon>
    </lineage>
</organism>
<dbReference type="AlphaFoldDB" id="A0A497F0P4"/>
<name>A0A497F0P4_9CREN</name>
<keyword evidence="3 4" id="KW-0804">Transcription</keyword>
<evidence type="ECO:0000313" key="7">
    <source>
        <dbReference type="EMBL" id="RLE52879.1"/>
    </source>
</evidence>
<evidence type="ECO:0000256" key="4">
    <source>
        <dbReference type="HAMAP-Rule" id="MF_00584"/>
    </source>
</evidence>
<evidence type="ECO:0000313" key="9">
    <source>
        <dbReference type="Proteomes" id="UP000278475"/>
    </source>
</evidence>
<feature type="domain" description="HTH cro/C1-type" evidence="5">
    <location>
        <begin position="132"/>
        <end position="186"/>
    </location>
</feature>
<protein>
    <recommendedName>
        <fullName evidence="4">Putative HTH-type transcriptional regulatory protein DRJ31_06485</fullName>
    </recommendedName>
</protein>
<dbReference type="HAMAP" id="MF_00584">
    <property type="entry name" value="HTH_type_cro_C1"/>
    <property type="match status" value="1"/>
</dbReference>
<dbReference type="Proteomes" id="UP000272051">
    <property type="component" value="Unassembled WGS sequence"/>
</dbReference>
<dbReference type="EMBL" id="QMQX01000031">
    <property type="protein sequence ID" value="RLE52879.1"/>
    <property type="molecule type" value="Genomic_DNA"/>
</dbReference>
<dbReference type="Pfam" id="PF26553">
    <property type="entry name" value="PDDEXK_19"/>
    <property type="match status" value="1"/>
</dbReference>
<dbReference type="InterPro" id="IPR020886">
    <property type="entry name" value="MTH_967-like"/>
</dbReference>
<evidence type="ECO:0000256" key="3">
    <source>
        <dbReference type="ARBA" id="ARBA00023163"/>
    </source>
</evidence>
<dbReference type="SMART" id="SM00530">
    <property type="entry name" value="HTH_XRE"/>
    <property type="match status" value="1"/>
</dbReference>